<dbReference type="AlphaFoldDB" id="A0A3R8WFU3"/>
<reference evidence="3" key="2">
    <citation type="submission" date="2018-12" db="EMBL/GenBank/DDBJ databases">
        <title>Maribacter lutimaris sp. nov., isolated from marine sediment.</title>
        <authorList>
            <person name="Kim K.K."/>
        </authorList>
    </citation>
    <scope>NUCLEOTIDE SEQUENCE [LARGE SCALE GENOMIC DNA]</scope>
    <source>
        <strain evidence="3">PoM-212</strain>
    </source>
</reference>
<feature type="transmembrane region" description="Helical" evidence="1">
    <location>
        <begin position="79"/>
        <end position="96"/>
    </location>
</feature>
<reference evidence="3" key="1">
    <citation type="submission" date="2018-08" db="EMBL/GenBank/DDBJ databases">
        <authorList>
            <person name="Khan S.A."/>
            <person name="J S.E."/>
        </authorList>
    </citation>
    <scope>NUCLEOTIDE SEQUENCE [LARGE SCALE GENOMIC DNA]</scope>
    <source>
        <strain evidence="3">PoM-212</strain>
    </source>
</reference>
<feature type="transmembrane region" description="Helical" evidence="1">
    <location>
        <begin position="159"/>
        <end position="184"/>
    </location>
</feature>
<accession>A0A3R8WFU3</accession>
<keyword evidence="1" id="KW-0812">Transmembrane</keyword>
<dbReference type="Proteomes" id="UP000286990">
    <property type="component" value="Unassembled WGS sequence"/>
</dbReference>
<evidence type="ECO:0000313" key="2">
    <source>
        <dbReference type="EMBL" id="RRQ49182.1"/>
    </source>
</evidence>
<evidence type="ECO:0000256" key="1">
    <source>
        <dbReference type="SAM" id="Phobius"/>
    </source>
</evidence>
<keyword evidence="3" id="KW-1185">Reference proteome</keyword>
<comment type="caution">
    <text evidence="2">The sequence shown here is derived from an EMBL/GenBank/DDBJ whole genome shotgun (WGS) entry which is preliminary data.</text>
</comment>
<proteinExistence type="predicted"/>
<feature type="transmembrane region" description="Helical" evidence="1">
    <location>
        <begin position="222"/>
        <end position="245"/>
    </location>
</feature>
<organism evidence="2 3">
    <name type="scientific">Maribacter algicola</name>
    <dbReference type="NCBI Taxonomy" id="2498892"/>
    <lineage>
        <taxon>Bacteria</taxon>
        <taxon>Pseudomonadati</taxon>
        <taxon>Bacteroidota</taxon>
        <taxon>Flavobacteriia</taxon>
        <taxon>Flavobacteriales</taxon>
        <taxon>Flavobacteriaceae</taxon>
        <taxon>Maribacter</taxon>
    </lineage>
</organism>
<dbReference type="EMBL" id="QUSX01000001">
    <property type="protein sequence ID" value="RRQ49182.1"/>
    <property type="molecule type" value="Genomic_DNA"/>
</dbReference>
<feature type="transmembrane region" description="Helical" evidence="1">
    <location>
        <begin position="127"/>
        <end position="147"/>
    </location>
</feature>
<protein>
    <submittedName>
        <fullName evidence="2">DUF3667 domain-containing protein</fullName>
    </submittedName>
</protein>
<gene>
    <name evidence="2" type="ORF">DZC72_00690</name>
</gene>
<name>A0A3R8WFU3_9FLAO</name>
<dbReference type="RefSeq" id="WP_125221019.1">
    <property type="nucleotide sequence ID" value="NZ_QUSX01000001.1"/>
</dbReference>
<dbReference type="Pfam" id="PF12412">
    <property type="entry name" value="DUF3667"/>
    <property type="match status" value="1"/>
</dbReference>
<dbReference type="InterPro" id="IPR022134">
    <property type="entry name" value="DUF3667"/>
</dbReference>
<keyword evidence="1" id="KW-0472">Membrane</keyword>
<keyword evidence="1" id="KW-1133">Transmembrane helix</keyword>
<dbReference type="OrthoDB" id="1143019at2"/>
<evidence type="ECO:0000313" key="3">
    <source>
        <dbReference type="Proteomes" id="UP000286990"/>
    </source>
</evidence>
<sequence>MQCKNCDNTLRTDYCYCPDCGAKVIRNRLTVKNLWYDAIERYFNVDNTFLRTFIHLFTKPEAVIVGYVEGIRKKYLNPISYLGIAITLSGLLVFFMRKNSGQFDMDILGTGQSQAWQGKFWDVILDYQAILFVLYIPMMAIAGWLNFQAKKYNFSERIVIFMYTLAQYSLGIFIPSFLILVFLPSFYMKFSFIAILFMYLYSAYVIKRIAREKGIELWSKVLIFWMIFTFFYLSLSILIPIVLLLTGTIQLEDFRPGS</sequence>
<feature type="transmembrane region" description="Helical" evidence="1">
    <location>
        <begin position="190"/>
        <end position="210"/>
    </location>
</feature>